<dbReference type="AlphaFoldDB" id="A0A8J5Y2L9"/>
<organism evidence="7 8">
    <name type="scientific">Gossypium anomalum</name>
    <dbReference type="NCBI Taxonomy" id="47600"/>
    <lineage>
        <taxon>Eukaryota</taxon>
        <taxon>Viridiplantae</taxon>
        <taxon>Streptophyta</taxon>
        <taxon>Embryophyta</taxon>
        <taxon>Tracheophyta</taxon>
        <taxon>Spermatophyta</taxon>
        <taxon>Magnoliopsida</taxon>
        <taxon>eudicotyledons</taxon>
        <taxon>Gunneridae</taxon>
        <taxon>Pentapetalae</taxon>
        <taxon>rosids</taxon>
        <taxon>malvids</taxon>
        <taxon>Malvales</taxon>
        <taxon>Malvaceae</taxon>
        <taxon>Malvoideae</taxon>
        <taxon>Gossypium</taxon>
    </lineage>
</organism>
<evidence type="ECO:0000259" key="5">
    <source>
        <dbReference type="Pfam" id="PF00891"/>
    </source>
</evidence>
<dbReference type="SUPFAM" id="SSF46785">
    <property type="entry name" value="Winged helix' DNA-binding domain"/>
    <property type="match status" value="1"/>
</dbReference>
<dbReference type="Gene3D" id="3.40.50.150">
    <property type="entry name" value="Vaccinia Virus protein VP39"/>
    <property type="match status" value="1"/>
</dbReference>
<feature type="active site" description="Proton acceptor" evidence="4">
    <location>
        <position position="281"/>
    </location>
</feature>
<keyword evidence="3" id="KW-0949">S-adenosyl-L-methionine</keyword>
<dbReference type="PANTHER" id="PTHR11746">
    <property type="entry name" value="O-METHYLTRANSFERASE"/>
    <property type="match status" value="1"/>
</dbReference>
<dbReference type="GO" id="GO:0046983">
    <property type="term" value="F:protein dimerization activity"/>
    <property type="evidence" value="ECO:0007669"/>
    <property type="project" value="InterPro"/>
</dbReference>
<dbReference type="InterPro" id="IPR016461">
    <property type="entry name" value="COMT-like"/>
</dbReference>
<dbReference type="PROSITE" id="PS51683">
    <property type="entry name" value="SAM_OMT_II"/>
    <property type="match status" value="1"/>
</dbReference>
<dbReference type="GO" id="GO:0008171">
    <property type="term" value="F:O-methyltransferase activity"/>
    <property type="evidence" value="ECO:0007669"/>
    <property type="project" value="InterPro"/>
</dbReference>
<dbReference type="OrthoDB" id="1606438at2759"/>
<dbReference type="GO" id="GO:0032259">
    <property type="term" value="P:methylation"/>
    <property type="evidence" value="ECO:0007669"/>
    <property type="project" value="UniProtKB-KW"/>
</dbReference>
<comment type="caution">
    <text evidence="7">The sequence shown here is derived from an EMBL/GenBank/DDBJ whole genome shotgun (WGS) entry which is preliminary data.</text>
</comment>
<dbReference type="InterPro" id="IPR036388">
    <property type="entry name" value="WH-like_DNA-bd_sf"/>
</dbReference>
<feature type="domain" description="O-methyltransferase dimerisation" evidence="6">
    <location>
        <begin position="42"/>
        <end position="128"/>
    </location>
</feature>
<dbReference type="InterPro" id="IPR029063">
    <property type="entry name" value="SAM-dependent_MTases_sf"/>
</dbReference>
<dbReference type="Gene3D" id="1.10.10.10">
    <property type="entry name" value="Winged helix-like DNA-binding domain superfamily/Winged helix DNA-binding domain"/>
    <property type="match status" value="1"/>
</dbReference>
<name>A0A8J5Y2L9_9ROSI</name>
<dbReference type="InterPro" id="IPR001077">
    <property type="entry name" value="COMT_C"/>
</dbReference>
<dbReference type="InterPro" id="IPR036390">
    <property type="entry name" value="WH_DNA-bd_sf"/>
</dbReference>
<dbReference type="EMBL" id="JAHUZN010000012">
    <property type="protein sequence ID" value="KAG8475214.1"/>
    <property type="molecule type" value="Genomic_DNA"/>
</dbReference>
<dbReference type="InterPro" id="IPR012967">
    <property type="entry name" value="COMT_dimerisation"/>
</dbReference>
<evidence type="ECO:0000256" key="2">
    <source>
        <dbReference type="ARBA" id="ARBA00022679"/>
    </source>
</evidence>
<dbReference type="Pfam" id="PF00891">
    <property type="entry name" value="Methyltransf_2"/>
    <property type="match status" value="1"/>
</dbReference>
<proteinExistence type="predicted"/>
<keyword evidence="8" id="KW-1185">Reference proteome</keyword>
<protein>
    <submittedName>
        <fullName evidence="7">Uncharacterized protein</fullName>
    </submittedName>
</protein>
<evidence type="ECO:0000256" key="3">
    <source>
        <dbReference type="ARBA" id="ARBA00022691"/>
    </source>
</evidence>
<evidence type="ECO:0000259" key="6">
    <source>
        <dbReference type="Pfam" id="PF08100"/>
    </source>
</evidence>
<dbReference type="PIRSF" id="PIRSF005739">
    <property type="entry name" value="O-mtase"/>
    <property type="match status" value="1"/>
</dbReference>
<dbReference type="FunFam" id="1.10.10.10:FF:000357">
    <property type="entry name" value="Caffeic acid 3-O-methyltransferase"/>
    <property type="match status" value="1"/>
</dbReference>
<gene>
    <name evidence="7" type="ORF">CXB51_032083</name>
</gene>
<evidence type="ECO:0000256" key="4">
    <source>
        <dbReference type="PIRSR" id="PIRSR005739-1"/>
    </source>
</evidence>
<evidence type="ECO:0000313" key="7">
    <source>
        <dbReference type="EMBL" id="KAG8475214.1"/>
    </source>
</evidence>
<evidence type="ECO:0000313" key="8">
    <source>
        <dbReference type="Proteomes" id="UP000701853"/>
    </source>
</evidence>
<keyword evidence="2" id="KW-0808">Transferase</keyword>
<keyword evidence="1" id="KW-0489">Methyltransferase</keyword>
<dbReference type="Pfam" id="PF08100">
    <property type="entry name" value="Dimerisation"/>
    <property type="match status" value="1"/>
</dbReference>
<dbReference type="FunFam" id="3.40.50.150:FF:000061">
    <property type="entry name" value="Caffeic acid O-methyltransferase"/>
    <property type="match status" value="1"/>
</dbReference>
<accession>A0A8J5Y2L9</accession>
<evidence type="ECO:0000256" key="1">
    <source>
        <dbReference type="ARBA" id="ARBA00022603"/>
    </source>
</evidence>
<dbReference type="Proteomes" id="UP000701853">
    <property type="component" value="Chromosome 12"/>
</dbReference>
<dbReference type="SUPFAM" id="SSF53335">
    <property type="entry name" value="S-adenosyl-L-methionine-dependent methyltransferases"/>
    <property type="match status" value="1"/>
</dbReference>
<reference evidence="7 8" key="1">
    <citation type="journal article" date="2021" name="bioRxiv">
        <title>The Gossypium anomalum genome as a resource for cotton improvement and evolutionary analysis of hybrid incompatibility.</title>
        <authorList>
            <person name="Grover C.E."/>
            <person name="Yuan D."/>
            <person name="Arick M.A."/>
            <person name="Miller E.R."/>
            <person name="Hu G."/>
            <person name="Peterson D.G."/>
            <person name="Wendel J.F."/>
            <person name="Udall J.A."/>
        </authorList>
    </citation>
    <scope>NUCLEOTIDE SEQUENCE [LARGE SCALE GENOMIC DNA]</scope>
    <source>
        <strain evidence="7">JFW-Udall</strain>
        <tissue evidence="7">Leaf</tissue>
    </source>
</reference>
<feature type="domain" description="O-methyltransferase C-terminal" evidence="5">
    <location>
        <begin position="152"/>
        <end position="357"/>
    </location>
</feature>
<sequence>MQGTKLSCVELKNQMAMPSSKESQQQEVSGENDNETYSFASQLVMGTFLPMALQTACELGILEIIAKAGPGAKLSATDIAAQLPTKNQGAPIMVDRIARLLASHNVLCCTVVGLERHYSLSPVSYYFIPNEDAVSLAPVMALNQDIVSLVIWCQLKYAVLEGGIAFNRVHGAHAFEYPGLDDRFNQVFNTAMLNLSTMFTKKLLHSYDGFHGIKQLVDVGGNLGITLHYITSKYPNINGINFDLPHVIQHASSYPGIEHVAGDMFENVPQGDAIFLKLVLHDWSDEKCLRLLKNCHKAIPNNGRVIVVDSVVPVMAESTPSAKATYLLDMLMMTQNPGGKERTKEEFVALATEAGFNSVKFECFVCDCWVMEFHK</sequence>